<feature type="domain" description="Kazal-like" evidence="5">
    <location>
        <begin position="210"/>
        <end position="264"/>
    </location>
</feature>
<comment type="caution">
    <text evidence="6">The sequence shown here is derived from an EMBL/GenBank/DDBJ whole genome shotgun (WGS) entry which is preliminary data.</text>
</comment>
<dbReference type="AlphaFoldDB" id="A0AAV9XUG0"/>
<gene>
    <name evidence="6" type="ORF">RS030_6779</name>
</gene>
<dbReference type="EMBL" id="JAWDEY010000034">
    <property type="protein sequence ID" value="KAK6588257.1"/>
    <property type="molecule type" value="Genomic_DNA"/>
</dbReference>
<dbReference type="InterPro" id="IPR050653">
    <property type="entry name" value="Prot_Inhib_GrowthFact_Antg"/>
</dbReference>
<dbReference type="Pfam" id="PF07648">
    <property type="entry name" value="Kazal_2"/>
    <property type="match status" value="6"/>
</dbReference>
<dbReference type="PANTHER" id="PTHR10913">
    <property type="entry name" value="FOLLISTATIN-RELATED"/>
    <property type="match status" value="1"/>
</dbReference>
<feature type="signal peptide" evidence="4">
    <location>
        <begin position="1"/>
        <end position="20"/>
    </location>
</feature>
<dbReference type="Pfam" id="PF00050">
    <property type="entry name" value="Kazal_1"/>
    <property type="match status" value="1"/>
</dbReference>
<evidence type="ECO:0000256" key="4">
    <source>
        <dbReference type="SAM" id="SignalP"/>
    </source>
</evidence>
<evidence type="ECO:0000259" key="5">
    <source>
        <dbReference type="PROSITE" id="PS51465"/>
    </source>
</evidence>
<dbReference type="PROSITE" id="PS51465">
    <property type="entry name" value="KAZAL_2"/>
    <property type="match status" value="6"/>
</dbReference>
<dbReference type="InterPro" id="IPR036058">
    <property type="entry name" value="Kazal_dom_sf"/>
</dbReference>
<keyword evidence="2" id="KW-0722">Serine protease inhibitor</keyword>
<dbReference type="GO" id="GO:0005576">
    <property type="term" value="C:extracellular region"/>
    <property type="evidence" value="ECO:0007669"/>
    <property type="project" value="TreeGrafter"/>
</dbReference>
<feature type="domain" description="Kazal-like" evidence="5">
    <location>
        <begin position="515"/>
        <end position="569"/>
    </location>
</feature>
<evidence type="ECO:0000256" key="1">
    <source>
        <dbReference type="ARBA" id="ARBA00022690"/>
    </source>
</evidence>
<feature type="chain" id="PRO_5043519235" evidence="4">
    <location>
        <begin position="21"/>
        <end position="685"/>
    </location>
</feature>
<dbReference type="SUPFAM" id="SSF100895">
    <property type="entry name" value="Kazal-type serine protease inhibitors"/>
    <property type="match status" value="7"/>
</dbReference>
<proteinExistence type="predicted"/>
<evidence type="ECO:0000256" key="2">
    <source>
        <dbReference type="ARBA" id="ARBA00022900"/>
    </source>
</evidence>
<evidence type="ECO:0000256" key="3">
    <source>
        <dbReference type="ARBA" id="ARBA00023157"/>
    </source>
</evidence>
<sequence length="685" mass="78000">MLFHLGALTWLSLFAHYAKIQMDSIDFSTQDQDDCSFQCNLNFFPHCATDGITYINECFFMKSRCLDPKIQLQKMPGIPCGLIGSMDATKYTGCERGCPPVEFPYCGTNGETYINNCALEIATCEDSNIQLAKLPGIPCGSELKFEYSDLYCDGLCSEHYIPYCGSDGVTYINYCEFRKARCRDVTLTVVGFPGLPCDSQIFDEKVALERTKKLECLKHNKCSKILFPICGTDGVTYRNPCEFRRARCKNPTLRRANILIPCGSSLSDDVSNIIENMPNGTSSNLIKNCWYKCTKAWEYPLCGSDGITYSSYCEMRNALCLDPDLRLVKIPGVKCSTAFQFTNPVEIDKCKDDCPYGKTLSYMCGSNNQTYYSFCEFSNAICRDPELYLAKPMGFPCKDEDRNAELEALNKEYQTMDEIYFGITNFQNNMVKTHIDESRSYESKTYIVNNNRLSSVNKNNNLLNEHNIHGINTNNYDSDNMSENESNNVNNKNRNNNITNILGYELNILNNGLLHSDSDSCEFDCSHSPKMPHCGNNMLTYPSGCAFHRDQCRNSRLQLVAEPGIPCSEIQGLSIPNEKFQECIRDCRHSQKIYHCLNTGETIFSYCEFLYLQCLIPGYKIIGHAGIPCDDIHDYKYHRQNEYDSNPSSNNWTSGDENEEFQRKLSKMLSEIPSYEYTGIKRLNY</sequence>
<feature type="domain" description="Kazal-like" evidence="5">
    <location>
        <begin position="29"/>
        <end position="82"/>
    </location>
</feature>
<accession>A0AAV9XUG0</accession>
<dbReference type="Proteomes" id="UP001311799">
    <property type="component" value="Unassembled WGS sequence"/>
</dbReference>
<evidence type="ECO:0000313" key="7">
    <source>
        <dbReference type="Proteomes" id="UP001311799"/>
    </source>
</evidence>
<dbReference type="PANTHER" id="PTHR10913:SF45">
    <property type="entry name" value="FOLLISTATIN, ISOFORM A-RELATED"/>
    <property type="match status" value="1"/>
</dbReference>
<feature type="domain" description="Kazal-like" evidence="5">
    <location>
        <begin position="283"/>
        <end position="337"/>
    </location>
</feature>
<dbReference type="InterPro" id="IPR002350">
    <property type="entry name" value="Kazal_dom"/>
</dbReference>
<evidence type="ECO:0000313" key="6">
    <source>
        <dbReference type="EMBL" id="KAK6588257.1"/>
    </source>
</evidence>
<dbReference type="SMART" id="SM00280">
    <property type="entry name" value="KAZAL"/>
    <property type="match status" value="7"/>
</dbReference>
<feature type="domain" description="Kazal-like" evidence="5">
    <location>
        <begin position="146"/>
        <end position="199"/>
    </location>
</feature>
<dbReference type="CDD" id="cd00104">
    <property type="entry name" value="KAZAL_FS"/>
    <property type="match status" value="5"/>
</dbReference>
<organism evidence="6 7">
    <name type="scientific">Cryptosporidium xiaoi</name>
    <dbReference type="NCBI Taxonomy" id="659607"/>
    <lineage>
        <taxon>Eukaryota</taxon>
        <taxon>Sar</taxon>
        <taxon>Alveolata</taxon>
        <taxon>Apicomplexa</taxon>
        <taxon>Conoidasida</taxon>
        <taxon>Coccidia</taxon>
        <taxon>Eucoccidiorida</taxon>
        <taxon>Eimeriorina</taxon>
        <taxon>Cryptosporidiidae</taxon>
        <taxon>Cryptosporidium</taxon>
    </lineage>
</organism>
<keyword evidence="1" id="KW-0646">Protease inhibitor</keyword>
<keyword evidence="4" id="KW-0732">Signal</keyword>
<name>A0AAV9XUG0_9CRYT</name>
<protein>
    <submittedName>
        <fullName evidence="6">Extracellular protein</fullName>
    </submittedName>
</protein>
<keyword evidence="3" id="KW-1015">Disulfide bond</keyword>
<keyword evidence="7" id="KW-1185">Reference proteome</keyword>
<feature type="domain" description="Kazal-like" evidence="5">
    <location>
        <begin position="88"/>
        <end position="141"/>
    </location>
</feature>
<dbReference type="Gene3D" id="3.30.60.30">
    <property type="match status" value="7"/>
</dbReference>
<reference evidence="6 7" key="1">
    <citation type="submission" date="2023-10" db="EMBL/GenBank/DDBJ databases">
        <title>Comparative genomics analysis reveals potential genetic determinants of host preference in Cryptosporidium xiaoi.</title>
        <authorList>
            <person name="Xiao L."/>
            <person name="Li J."/>
        </authorList>
    </citation>
    <scope>NUCLEOTIDE SEQUENCE [LARGE SCALE GENOMIC DNA]</scope>
    <source>
        <strain evidence="6 7">52996</strain>
    </source>
</reference>